<feature type="binding site" evidence="8">
    <location>
        <position position="364"/>
    </location>
    <ligand>
        <name>Zn(2+)</name>
        <dbReference type="ChEBI" id="CHEBI:29105"/>
        <note>catalytic</note>
    </ligand>
</feature>
<feature type="binding site" evidence="8">
    <location>
        <position position="345"/>
    </location>
    <ligand>
        <name>Zn(2+)</name>
        <dbReference type="ChEBI" id="CHEBI:29105"/>
        <note>catalytic</note>
    </ligand>
</feature>
<evidence type="ECO:0000313" key="15">
    <source>
        <dbReference type="EMBL" id="ELT98983.1"/>
    </source>
</evidence>
<dbReference type="GO" id="GO:0070006">
    <property type="term" value="F:metalloaminopeptidase activity"/>
    <property type="evidence" value="ECO:0007669"/>
    <property type="project" value="TreeGrafter"/>
</dbReference>
<dbReference type="Gene3D" id="1.25.50.20">
    <property type="match status" value="2"/>
</dbReference>
<evidence type="ECO:0000256" key="1">
    <source>
        <dbReference type="ARBA" id="ARBA00010136"/>
    </source>
</evidence>
<dbReference type="PANTHER" id="PTHR11533">
    <property type="entry name" value="PROTEASE M1 ZINC METALLOPROTEASE"/>
    <property type="match status" value="1"/>
</dbReference>
<feature type="signal peptide" evidence="11">
    <location>
        <begin position="1"/>
        <end position="18"/>
    </location>
</feature>
<evidence type="ECO:0000256" key="6">
    <source>
        <dbReference type="ARBA" id="ARBA00023049"/>
    </source>
</evidence>
<feature type="domain" description="Peptidase M1 membrane alanine aminopeptidase" evidence="12">
    <location>
        <begin position="269"/>
        <end position="457"/>
    </location>
</feature>
<dbReference type="GO" id="GO:0043171">
    <property type="term" value="P:peptide catabolic process"/>
    <property type="evidence" value="ECO:0007669"/>
    <property type="project" value="TreeGrafter"/>
</dbReference>
<dbReference type="InterPro" id="IPR050344">
    <property type="entry name" value="Peptidase_M1_aminopeptidases"/>
</dbReference>
<dbReference type="EnsemblMetazoa" id="CapteT225380">
    <property type="protein sequence ID" value="CapteP225380"/>
    <property type="gene ID" value="CapteG225380"/>
</dbReference>
<evidence type="ECO:0000259" key="13">
    <source>
        <dbReference type="Pfam" id="PF11838"/>
    </source>
</evidence>
<dbReference type="Pfam" id="PF01433">
    <property type="entry name" value="Peptidase_M1"/>
    <property type="match status" value="1"/>
</dbReference>
<feature type="chain" id="PRO_5008787480" description="Aminopeptidase" evidence="11">
    <location>
        <begin position="19"/>
        <end position="865"/>
    </location>
</feature>
<evidence type="ECO:0000256" key="11">
    <source>
        <dbReference type="SAM" id="SignalP"/>
    </source>
</evidence>
<reference evidence="15 17" key="2">
    <citation type="journal article" date="2013" name="Nature">
        <title>Insights into bilaterian evolution from three spiralian genomes.</title>
        <authorList>
            <person name="Simakov O."/>
            <person name="Marletaz F."/>
            <person name="Cho S.J."/>
            <person name="Edsinger-Gonzales E."/>
            <person name="Havlak P."/>
            <person name="Hellsten U."/>
            <person name="Kuo D.H."/>
            <person name="Larsson T."/>
            <person name="Lv J."/>
            <person name="Arendt D."/>
            <person name="Savage R."/>
            <person name="Osoegawa K."/>
            <person name="de Jong P."/>
            <person name="Grimwood J."/>
            <person name="Chapman J.A."/>
            <person name="Shapiro H."/>
            <person name="Aerts A."/>
            <person name="Otillar R.P."/>
            <person name="Terry A.Y."/>
            <person name="Boore J.L."/>
            <person name="Grigoriev I.V."/>
            <person name="Lindberg D.R."/>
            <person name="Seaver E.C."/>
            <person name="Weisblat D.A."/>
            <person name="Putnam N.H."/>
            <person name="Rokhsar D.S."/>
        </authorList>
    </citation>
    <scope>NUCLEOTIDE SEQUENCE</scope>
    <source>
        <strain evidence="15 17">I ESC-2004</strain>
    </source>
</reference>
<dbReference type="GO" id="GO:0005737">
    <property type="term" value="C:cytoplasm"/>
    <property type="evidence" value="ECO:0007669"/>
    <property type="project" value="TreeGrafter"/>
</dbReference>
<dbReference type="EMBL" id="AMQN01010235">
    <property type="status" value="NOT_ANNOTATED_CDS"/>
    <property type="molecule type" value="Genomic_DNA"/>
</dbReference>
<dbReference type="InterPro" id="IPR024571">
    <property type="entry name" value="ERAP1-like_C_dom"/>
</dbReference>
<feature type="domain" description="ERAP1-like C-terminal" evidence="13">
    <location>
        <begin position="693"/>
        <end position="823"/>
    </location>
</feature>
<comment type="cofactor">
    <cofactor evidence="8 10">
        <name>Zn(2+)</name>
        <dbReference type="ChEBI" id="CHEBI:29105"/>
    </cofactor>
    <text evidence="8 10">Binds 1 zinc ion per subunit.</text>
</comment>
<dbReference type="OMA" id="LAMCNCD"/>
<evidence type="ECO:0000256" key="3">
    <source>
        <dbReference type="ARBA" id="ARBA00022723"/>
    </source>
</evidence>
<organism evidence="15">
    <name type="scientific">Capitella teleta</name>
    <name type="common">Polychaete worm</name>
    <dbReference type="NCBI Taxonomy" id="283909"/>
    <lineage>
        <taxon>Eukaryota</taxon>
        <taxon>Metazoa</taxon>
        <taxon>Spiralia</taxon>
        <taxon>Lophotrochozoa</taxon>
        <taxon>Annelida</taxon>
        <taxon>Polychaeta</taxon>
        <taxon>Sedentaria</taxon>
        <taxon>Scolecida</taxon>
        <taxon>Capitellidae</taxon>
        <taxon>Capitella</taxon>
    </lineage>
</organism>
<feature type="binding site" evidence="8">
    <location>
        <position position="341"/>
    </location>
    <ligand>
        <name>Zn(2+)</name>
        <dbReference type="ChEBI" id="CHEBI:29105"/>
        <note>catalytic</note>
    </ligand>
</feature>
<keyword evidence="6 10" id="KW-0482">Metalloprotease</keyword>
<dbReference type="Proteomes" id="UP000014760">
    <property type="component" value="Unassembled WGS sequence"/>
</dbReference>
<sequence>MNLFWILLLLGTLVNVKSWSSDESLDRLPGHLRPFEYNITLQPFIYSSDDYSDGYSDLLHGSMYGQVLIKFICVEDTTRIVLHSVDLNIQTVFLTESGSNIEIQEVLFDEKRDFLYIVADSGLVQGHTYSVNITYYAKIVDKEGHGMFVHNYPQGNSTAPNGARRAFPCFDEPEYKARFDIVLIRRHHMTALSNAHLQYTVDVSRRFSYKTDGSSWMADHFVQTPMMSTYLVCFVICEYSHIEATTSSGTLVRVWTRPEVIHLAGPSLSVAVSAQEWFEEYTGLQDPMQKMDHFARNSSKYPFGAAMENWGLITYDENLLVSHEEWSDSKQKALSFKVIAHEIAHQWFGNLVTCHWWNDNWLTEGFATNFERLPLENIIVSNSSEMAFVYDLMHVQSYDASTNWKPVSWDFKSFKTTPRSEIFGQQYSKGALILRMVEQVLSPETFQRGIQVFSMNPKQQAAIEYISDSDGSPLIMKEKFATWLYQSGYPIIHVSWDPILETINLTQSHFNPNAQEHPASEFNYKWNIPISIGDISNSALLHYGADIWMDRQDAIIEDVNIAGDWIMINIGAHTLCRVHYDQETFGHIAQQLKVDHQVIHPESRAQFIGDAFTLAQYGVISAVNALEAIQYFGKEREGLPWIASHRQLQQWITWIQRHADTWPLFQGYLRKLVDPVYNEIGWHKPKYDLFDRVSVDQRYAVFCFGIRHGTHDDWEFAYERFQLLSTSTFARAKDEMKSLQKALACSSDKETLLRYIAVINDMPQSTHYYSLSYLLTSQDGRWAVWDMLKNTTGNISSYSYLDNVLSKYGFMIGFASDEDYAELMEYGPSLKYFQRAEYLTSEGRNWVTNNLQAIHEWLSDGEVNR</sequence>
<feature type="site" description="Transition state stabilizer" evidence="9">
    <location>
        <position position="427"/>
    </location>
</feature>
<comment type="similarity">
    <text evidence="1 10">Belongs to the peptidase M1 family.</text>
</comment>
<dbReference type="Pfam" id="PF11838">
    <property type="entry name" value="ERAP1_C"/>
    <property type="match status" value="2"/>
</dbReference>
<evidence type="ECO:0000313" key="16">
    <source>
        <dbReference type="EnsemblMetazoa" id="CapteP225380"/>
    </source>
</evidence>
<evidence type="ECO:0000256" key="8">
    <source>
        <dbReference type="PIRSR" id="PIRSR634016-3"/>
    </source>
</evidence>
<dbReference type="EC" id="3.4.11.-" evidence="10"/>
<dbReference type="GO" id="GO:0016020">
    <property type="term" value="C:membrane"/>
    <property type="evidence" value="ECO:0007669"/>
    <property type="project" value="TreeGrafter"/>
</dbReference>
<dbReference type="EMBL" id="KB307360">
    <property type="protein sequence ID" value="ELT98983.1"/>
    <property type="molecule type" value="Genomic_DNA"/>
</dbReference>
<evidence type="ECO:0000256" key="2">
    <source>
        <dbReference type="ARBA" id="ARBA00022670"/>
    </source>
</evidence>
<feature type="domain" description="ERAP1-like C-terminal" evidence="13">
    <location>
        <begin position="565"/>
        <end position="686"/>
    </location>
</feature>
<reference evidence="17" key="1">
    <citation type="submission" date="2012-12" db="EMBL/GenBank/DDBJ databases">
        <authorList>
            <person name="Hellsten U."/>
            <person name="Grimwood J."/>
            <person name="Chapman J.A."/>
            <person name="Shapiro H."/>
            <person name="Aerts A."/>
            <person name="Otillar R.P."/>
            <person name="Terry A.Y."/>
            <person name="Boore J.L."/>
            <person name="Simakov O."/>
            <person name="Marletaz F."/>
            <person name="Cho S.-J."/>
            <person name="Edsinger-Gonzales E."/>
            <person name="Havlak P."/>
            <person name="Kuo D.-H."/>
            <person name="Larsson T."/>
            <person name="Lv J."/>
            <person name="Arendt D."/>
            <person name="Savage R."/>
            <person name="Osoegawa K."/>
            <person name="de Jong P."/>
            <person name="Lindberg D.R."/>
            <person name="Seaver E.C."/>
            <person name="Weisblat D.A."/>
            <person name="Putnam N.H."/>
            <person name="Grigoriev I.V."/>
            <person name="Rokhsar D.S."/>
        </authorList>
    </citation>
    <scope>NUCLEOTIDE SEQUENCE</scope>
    <source>
        <strain evidence="17">I ESC-2004</strain>
    </source>
</reference>
<dbReference type="Pfam" id="PF17900">
    <property type="entry name" value="Peptidase_M1_N"/>
    <property type="match status" value="1"/>
</dbReference>
<dbReference type="GO" id="GO:0008270">
    <property type="term" value="F:zinc ion binding"/>
    <property type="evidence" value="ECO:0007669"/>
    <property type="project" value="UniProtKB-UniRule"/>
</dbReference>
<dbReference type="InterPro" id="IPR027268">
    <property type="entry name" value="Peptidase_M4/M1_CTD_sf"/>
</dbReference>
<proteinExistence type="inferred from homology"/>
<keyword evidence="3 8" id="KW-0479">Metal-binding</keyword>
<evidence type="ECO:0000259" key="12">
    <source>
        <dbReference type="Pfam" id="PF01433"/>
    </source>
</evidence>
<dbReference type="InterPro" id="IPR034016">
    <property type="entry name" value="M1_APN-typ"/>
</dbReference>
<keyword evidence="2 10" id="KW-0645">Protease</keyword>
<keyword evidence="11" id="KW-0732">Signal</keyword>
<dbReference type="SUPFAM" id="SSF55486">
    <property type="entry name" value="Metalloproteases ('zincins'), catalytic domain"/>
    <property type="match status" value="1"/>
</dbReference>
<keyword evidence="4 10" id="KW-0378">Hydrolase</keyword>
<dbReference type="OrthoDB" id="10031169at2759"/>
<protein>
    <recommendedName>
        <fullName evidence="10">Aminopeptidase</fullName>
        <ecNumber evidence="10">3.4.11.-</ecNumber>
    </recommendedName>
</protein>
<evidence type="ECO:0000256" key="4">
    <source>
        <dbReference type="ARBA" id="ARBA00022801"/>
    </source>
</evidence>
<feature type="domain" description="Aminopeptidase N-like N-terminal" evidence="14">
    <location>
        <begin position="35"/>
        <end position="231"/>
    </location>
</feature>
<evidence type="ECO:0000256" key="10">
    <source>
        <dbReference type="RuleBase" id="RU364040"/>
    </source>
</evidence>
<reference evidence="16" key="3">
    <citation type="submission" date="2015-06" db="UniProtKB">
        <authorList>
            <consortium name="EnsemblMetazoa"/>
        </authorList>
    </citation>
    <scope>IDENTIFICATION</scope>
</reference>
<dbReference type="CDD" id="cd09601">
    <property type="entry name" value="M1_APN-Q_like"/>
    <property type="match status" value="1"/>
</dbReference>
<dbReference type="Gene3D" id="1.10.390.10">
    <property type="entry name" value="Neutral Protease Domain 2"/>
    <property type="match status" value="1"/>
</dbReference>
<dbReference type="Gene3D" id="2.60.40.1730">
    <property type="entry name" value="tricorn interacting facor f3 domain"/>
    <property type="match status" value="1"/>
</dbReference>
<dbReference type="InterPro" id="IPR042097">
    <property type="entry name" value="Aminopeptidase_N-like_N_sf"/>
</dbReference>
<dbReference type="GO" id="GO:0042277">
    <property type="term" value="F:peptide binding"/>
    <property type="evidence" value="ECO:0007669"/>
    <property type="project" value="TreeGrafter"/>
</dbReference>
<evidence type="ECO:0000256" key="9">
    <source>
        <dbReference type="PIRSR" id="PIRSR634016-4"/>
    </source>
</evidence>
<dbReference type="InterPro" id="IPR045357">
    <property type="entry name" value="Aminopeptidase_N-like_N"/>
</dbReference>
<dbReference type="Gene3D" id="2.60.40.1910">
    <property type="match status" value="1"/>
</dbReference>
<name>R7TYJ5_CAPTE</name>
<dbReference type="InterPro" id="IPR014782">
    <property type="entry name" value="Peptidase_M1_dom"/>
</dbReference>
<keyword evidence="5 8" id="KW-0862">Zinc</keyword>
<evidence type="ECO:0000259" key="14">
    <source>
        <dbReference type="Pfam" id="PF17900"/>
    </source>
</evidence>
<accession>R7TYJ5</accession>
<keyword evidence="17" id="KW-1185">Reference proteome</keyword>
<evidence type="ECO:0000256" key="7">
    <source>
        <dbReference type="PIRSR" id="PIRSR634016-1"/>
    </source>
</evidence>
<keyword evidence="10" id="KW-0031">Aminopeptidase</keyword>
<dbReference type="PRINTS" id="PR00756">
    <property type="entry name" value="ALADIPTASE"/>
</dbReference>
<feature type="active site" description="Proton acceptor" evidence="7">
    <location>
        <position position="342"/>
    </location>
</feature>
<gene>
    <name evidence="15" type="ORF">CAPTEDRAFT_225380</name>
</gene>
<dbReference type="AlphaFoldDB" id="R7TYJ5"/>
<dbReference type="GO" id="GO:0005615">
    <property type="term" value="C:extracellular space"/>
    <property type="evidence" value="ECO:0007669"/>
    <property type="project" value="TreeGrafter"/>
</dbReference>
<dbReference type="STRING" id="283909.R7TYJ5"/>
<dbReference type="PANTHER" id="PTHR11533:SF301">
    <property type="entry name" value="AMINOPEPTIDASE"/>
    <property type="match status" value="1"/>
</dbReference>
<dbReference type="SUPFAM" id="SSF63737">
    <property type="entry name" value="Leukotriene A4 hydrolase N-terminal domain"/>
    <property type="match status" value="1"/>
</dbReference>
<dbReference type="InterPro" id="IPR001930">
    <property type="entry name" value="Peptidase_M1"/>
</dbReference>
<dbReference type="GO" id="GO:0006508">
    <property type="term" value="P:proteolysis"/>
    <property type="evidence" value="ECO:0007669"/>
    <property type="project" value="UniProtKB-KW"/>
</dbReference>
<evidence type="ECO:0000313" key="17">
    <source>
        <dbReference type="Proteomes" id="UP000014760"/>
    </source>
</evidence>
<evidence type="ECO:0000256" key="5">
    <source>
        <dbReference type="ARBA" id="ARBA00022833"/>
    </source>
</evidence>
<dbReference type="HOGENOM" id="CLU_003705_2_2_1"/>